<proteinExistence type="inferred from homology"/>
<keyword evidence="11 14" id="KW-0503">Monooxygenase</keyword>
<accession>A0A6M2DYU6</accession>
<evidence type="ECO:0000256" key="7">
    <source>
        <dbReference type="ARBA" id="ARBA00022824"/>
    </source>
</evidence>
<name>A0A6M2DYU6_XENCH</name>
<evidence type="ECO:0000256" key="8">
    <source>
        <dbReference type="ARBA" id="ARBA00022848"/>
    </source>
</evidence>
<keyword evidence="7" id="KW-0256">Endoplasmic reticulum</keyword>
<dbReference type="InterPro" id="IPR017972">
    <property type="entry name" value="Cyt_P450_CS"/>
</dbReference>
<comment type="subcellular location">
    <subcellularLocation>
        <location evidence="3">Endoplasmic reticulum membrane</location>
        <topology evidence="3">Peripheral membrane protein</topology>
    </subcellularLocation>
    <subcellularLocation>
        <location evidence="2">Microsome membrane</location>
        <topology evidence="2">Peripheral membrane protein</topology>
    </subcellularLocation>
</comment>
<keyword evidence="12" id="KW-0472">Membrane</keyword>
<evidence type="ECO:0000256" key="12">
    <source>
        <dbReference type="ARBA" id="ARBA00023136"/>
    </source>
</evidence>
<dbReference type="GO" id="GO:0004497">
    <property type="term" value="F:monooxygenase activity"/>
    <property type="evidence" value="ECO:0007669"/>
    <property type="project" value="UniProtKB-KW"/>
</dbReference>
<dbReference type="InterPro" id="IPR002402">
    <property type="entry name" value="Cyt_P450_E_grp-II"/>
</dbReference>
<comment type="cofactor">
    <cofactor evidence="1 13">
        <name>heme</name>
        <dbReference type="ChEBI" id="CHEBI:30413"/>
    </cofactor>
</comment>
<evidence type="ECO:0000256" key="3">
    <source>
        <dbReference type="ARBA" id="ARBA00004406"/>
    </source>
</evidence>
<keyword evidence="8" id="KW-0492">Microsome</keyword>
<dbReference type="PANTHER" id="PTHR24292:SF54">
    <property type="entry name" value="CYP9F3-RELATED"/>
    <property type="match status" value="1"/>
</dbReference>
<dbReference type="GO" id="GO:0005506">
    <property type="term" value="F:iron ion binding"/>
    <property type="evidence" value="ECO:0007669"/>
    <property type="project" value="InterPro"/>
</dbReference>
<keyword evidence="9 14" id="KW-0560">Oxidoreductase</keyword>
<dbReference type="SUPFAM" id="SSF48264">
    <property type="entry name" value="Cytochrome P450"/>
    <property type="match status" value="1"/>
</dbReference>
<dbReference type="InterPro" id="IPR050476">
    <property type="entry name" value="Insect_CytP450_Detox"/>
</dbReference>
<dbReference type="EMBL" id="GIIL01007646">
    <property type="protein sequence ID" value="NOV51372.1"/>
    <property type="molecule type" value="Transcribed_RNA"/>
</dbReference>
<evidence type="ECO:0000256" key="10">
    <source>
        <dbReference type="ARBA" id="ARBA00023004"/>
    </source>
</evidence>
<dbReference type="GO" id="GO:0016705">
    <property type="term" value="F:oxidoreductase activity, acting on paired donors, with incorporation or reduction of molecular oxygen"/>
    <property type="evidence" value="ECO:0007669"/>
    <property type="project" value="InterPro"/>
</dbReference>
<sequence length="499" mass="57403">MLLVLLATALVLLLCYLWHVANYWRRKKVVAPSPSEFFGTLWGIISNSEHFGLTADKFYKRFHGQPYYGIFLFFKPLFVVRNLDLVKNVLQTDFASFQKNDFDVNEELEPVLATNPFTQLGQRWKRSRSQITPAFTSGRMKAMYPLMVEVGERMNKYLEKNENIPGGVDTKSLSEKFTMDNVASCAFGIDVESFVDSNSDFIRVARKIFEPSLTNIFKFMFAFMAPAISKLLKLRLLPKETADFMTQIVTQNVKYREDHNITRDDFLQGMINLRAKSQGEFPAISNLEMTGHAVSFLTDGYETSSSVMAFLFYAVAKNKDVQDKLRAEIEEVSKKHNGQLTYDAIMEMTYLERVIYETMRMYPPGLFLQKRCTQKYTFTGKSFGVEDVTLHPGDAVFIPLYSIHRDPEIYPDPEKFIPERFSDEEKASRHSYAFLAFGLGPRTCLGMRFALLQLKVAIVSAVKSFELSVNPRMKEPLVFDSRAFFLRIKGGSWVDFKKL</sequence>
<keyword evidence="5 13" id="KW-0349">Heme</keyword>
<dbReference type="GO" id="GO:0005789">
    <property type="term" value="C:endoplasmic reticulum membrane"/>
    <property type="evidence" value="ECO:0007669"/>
    <property type="project" value="UniProtKB-SubCell"/>
</dbReference>
<evidence type="ECO:0000256" key="11">
    <source>
        <dbReference type="ARBA" id="ARBA00023033"/>
    </source>
</evidence>
<dbReference type="FunFam" id="1.10.630.10:FF:000042">
    <property type="entry name" value="Cytochrome P450"/>
    <property type="match status" value="1"/>
</dbReference>
<dbReference type="InterPro" id="IPR001128">
    <property type="entry name" value="Cyt_P450"/>
</dbReference>
<evidence type="ECO:0000256" key="5">
    <source>
        <dbReference type="ARBA" id="ARBA00022617"/>
    </source>
</evidence>
<dbReference type="PROSITE" id="PS00086">
    <property type="entry name" value="CYTOCHROME_P450"/>
    <property type="match status" value="1"/>
</dbReference>
<dbReference type="Pfam" id="PF00067">
    <property type="entry name" value="p450"/>
    <property type="match status" value="1"/>
</dbReference>
<evidence type="ECO:0000256" key="9">
    <source>
        <dbReference type="ARBA" id="ARBA00023002"/>
    </source>
</evidence>
<evidence type="ECO:0000256" key="13">
    <source>
        <dbReference type="PIRSR" id="PIRSR602402-1"/>
    </source>
</evidence>
<dbReference type="CDD" id="cd11056">
    <property type="entry name" value="CYP6-like"/>
    <property type="match status" value="1"/>
</dbReference>
<evidence type="ECO:0000256" key="6">
    <source>
        <dbReference type="ARBA" id="ARBA00022723"/>
    </source>
</evidence>
<dbReference type="Gene3D" id="1.10.630.10">
    <property type="entry name" value="Cytochrome P450"/>
    <property type="match status" value="1"/>
</dbReference>
<comment type="similarity">
    <text evidence="4 14">Belongs to the cytochrome P450 family.</text>
</comment>
<dbReference type="InterPro" id="IPR036396">
    <property type="entry name" value="Cyt_P450_sf"/>
</dbReference>
<evidence type="ECO:0000256" key="1">
    <source>
        <dbReference type="ARBA" id="ARBA00001971"/>
    </source>
</evidence>
<keyword evidence="6 13" id="KW-0479">Metal-binding</keyword>
<evidence type="ECO:0000256" key="4">
    <source>
        <dbReference type="ARBA" id="ARBA00010617"/>
    </source>
</evidence>
<dbReference type="AlphaFoldDB" id="A0A6M2DYU6"/>
<dbReference type="PANTHER" id="PTHR24292">
    <property type="entry name" value="CYTOCHROME P450"/>
    <property type="match status" value="1"/>
</dbReference>
<dbReference type="PRINTS" id="PR00464">
    <property type="entry name" value="EP450II"/>
</dbReference>
<reference evidence="15" key="1">
    <citation type="submission" date="2020-03" db="EMBL/GenBank/DDBJ databases">
        <title>Transcriptomic Profiling of the Digestive Tract of the Rat Flea, Xenopsylla cheopis, Following Blood Feeding and Infection with Yersinia pestis.</title>
        <authorList>
            <person name="Bland D.M."/>
            <person name="Martens C.A."/>
            <person name="Virtaneva K."/>
            <person name="Kanakabandi K."/>
            <person name="Long D."/>
            <person name="Rosenke R."/>
            <person name="Saturday G.A."/>
            <person name="Hoyt F.H."/>
            <person name="Bruno D.P."/>
            <person name="Ribeiro J.M.C."/>
            <person name="Hinnebusch J."/>
        </authorList>
    </citation>
    <scope>NUCLEOTIDE SEQUENCE</scope>
</reference>
<feature type="binding site" description="axial binding residue" evidence="13">
    <location>
        <position position="444"/>
    </location>
    <ligand>
        <name>heme</name>
        <dbReference type="ChEBI" id="CHEBI:30413"/>
    </ligand>
    <ligandPart>
        <name>Fe</name>
        <dbReference type="ChEBI" id="CHEBI:18248"/>
    </ligandPart>
</feature>
<organism evidence="15">
    <name type="scientific">Xenopsylla cheopis</name>
    <name type="common">Oriental rat flea</name>
    <name type="synonym">Pulex cheopis</name>
    <dbReference type="NCBI Taxonomy" id="163159"/>
    <lineage>
        <taxon>Eukaryota</taxon>
        <taxon>Metazoa</taxon>
        <taxon>Ecdysozoa</taxon>
        <taxon>Arthropoda</taxon>
        <taxon>Hexapoda</taxon>
        <taxon>Insecta</taxon>
        <taxon>Pterygota</taxon>
        <taxon>Neoptera</taxon>
        <taxon>Endopterygota</taxon>
        <taxon>Siphonaptera</taxon>
        <taxon>Pulicidae</taxon>
        <taxon>Xenopsyllinae</taxon>
        <taxon>Xenopsylla</taxon>
    </lineage>
</organism>
<dbReference type="PRINTS" id="PR00385">
    <property type="entry name" value="P450"/>
</dbReference>
<keyword evidence="10 13" id="KW-0408">Iron</keyword>
<protein>
    <submittedName>
        <fullName evidence="15">Putative cytochrome</fullName>
    </submittedName>
</protein>
<evidence type="ECO:0000256" key="2">
    <source>
        <dbReference type="ARBA" id="ARBA00004174"/>
    </source>
</evidence>
<evidence type="ECO:0000256" key="14">
    <source>
        <dbReference type="RuleBase" id="RU000461"/>
    </source>
</evidence>
<evidence type="ECO:0000313" key="15">
    <source>
        <dbReference type="EMBL" id="NOV51372.1"/>
    </source>
</evidence>
<dbReference type="GO" id="GO:0020037">
    <property type="term" value="F:heme binding"/>
    <property type="evidence" value="ECO:0007669"/>
    <property type="project" value="InterPro"/>
</dbReference>